<keyword evidence="5" id="KW-0560">Oxidoreductase</keyword>
<organism evidence="7">
    <name type="scientific">freshwater metagenome</name>
    <dbReference type="NCBI Taxonomy" id="449393"/>
    <lineage>
        <taxon>unclassified sequences</taxon>
        <taxon>metagenomes</taxon>
        <taxon>ecological metagenomes</taxon>
    </lineage>
</organism>
<keyword evidence="3" id="KW-0819">tRNA processing</keyword>
<evidence type="ECO:0000313" key="7">
    <source>
        <dbReference type="EMBL" id="CAB4612392.1"/>
    </source>
</evidence>
<dbReference type="PANTHER" id="PTHR30002:SF4">
    <property type="entry name" value="EPOXYQUEUOSINE REDUCTASE"/>
    <property type="match status" value="1"/>
</dbReference>
<dbReference type="InterPro" id="IPR017900">
    <property type="entry name" value="4Fe4S_Fe_S_CS"/>
</dbReference>
<dbReference type="Gene3D" id="3.30.70.20">
    <property type="match status" value="1"/>
</dbReference>
<dbReference type="SUPFAM" id="SSF54862">
    <property type="entry name" value="4Fe-4S ferredoxins"/>
    <property type="match status" value="1"/>
</dbReference>
<keyword evidence="1" id="KW-0411">Iron-sulfur</keyword>
<evidence type="ECO:0000256" key="3">
    <source>
        <dbReference type="ARBA" id="ARBA00022694"/>
    </source>
</evidence>
<dbReference type="InterPro" id="IPR017896">
    <property type="entry name" value="4Fe4S_Fe-S-bd"/>
</dbReference>
<dbReference type="Pfam" id="PF08331">
    <property type="entry name" value="QueG_DUF1730"/>
    <property type="match status" value="1"/>
</dbReference>
<dbReference type="NCBIfam" id="TIGR00276">
    <property type="entry name" value="tRNA epoxyqueuosine(34) reductase QueG"/>
    <property type="match status" value="1"/>
</dbReference>
<dbReference type="EMBL" id="CAEZUP010000047">
    <property type="protein sequence ID" value="CAB4612392.1"/>
    <property type="molecule type" value="Genomic_DNA"/>
</dbReference>
<dbReference type="InterPro" id="IPR004453">
    <property type="entry name" value="QueG"/>
</dbReference>
<name>A0A6J6HFD1_9ZZZZ</name>
<evidence type="ECO:0000256" key="5">
    <source>
        <dbReference type="ARBA" id="ARBA00023002"/>
    </source>
</evidence>
<dbReference type="PROSITE" id="PS00198">
    <property type="entry name" value="4FE4S_FER_1"/>
    <property type="match status" value="1"/>
</dbReference>
<evidence type="ECO:0000256" key="4">
    <source>
        <dbReference type="ARBA" id="ARBA00022785"/>
    </source>
</evidence>
<dbReference type="GO" id="GO:0052693">
    <property type="term" value="F:epoxyqueuosine reductase activity"/>
    <property type="evidence" value="ECO:0007669"/>
    <property type="project" value="TreeGrafter"/>
</dbReference>
<gene>
    <name evidence="7" type="ORF">UFOPK1835_01178</name>
</gene>
<proteinExistence type="predicted"/>
<sequence>MNNEPSDDVVEDLPIGDLRSVALAAGLVALGVAVVEPFVDTLAILEQRKAEGLHGGMQFTYRDPKRSTDPARLLPGARSLVVGAWPYAGGDVDRPVDGAPHGRVARYATGDHYGALRQALELVADRIRAVGFAARVVIDDNGLVDRAAAQRAGIGWFGHNANILVPGHGSWVVLGAIVTDAPFAESEPVPDGCGSCRRCLDGCPTGAIIAPGVVDARRCLAWLVQAPGSFPIEHRVALGDRIYGCDDCQEVCPPSRRGSQGAIPVAPDGAWVGLMSLLDSDDAELIERHGRWYIPKRDPRYLRRNALIALGNVADPSDGTIRSKIAAFAASDDEMLAEHACWALDRLDERSVSVGLAGA</sequence>
<evidence type="ECO:0000256" key="1">
    <source>
        <dbReference type="ARBA" id="ARBA00022485"/>
    </source>
</evidence>
<evidence type="ECO:0000259" key="6">
    <source>
        <dbReference type="PROSITE" id="PS51379"/>
    </source>
</evidence>
<feature type="domain" description="4Fe-4S ferredoxin-type" evidence="6">
    <location>
        <begin position="184"/>
        <end position="213"/>
    </location>
</feature>
<dbReference type="AlphaFoldDB" id="A0A6J6HFD1"/>
<dbReference type="PANTHER" id="PTHR30002">
    <property type="entry name" value="EPOXYQUEUOSINE REDUCTASE"/>
    <property type="match status" value="1"/>
</dbReference>
<keyword evidence="4" id="KW-0671">Queuosine biosynthesis</keyword>
<keyword evidence="2" id="KW-0963">Cytoplasm</keyword>
<dbReference type="GO" id="GO:0051539">
    <property type="term" value="F:4 iron, 4 sulfur cluster binding"/>
    <property type="evidence" value="ECO:0007669"/>
    <property type="project" value="UniProtKB-KW"/>
</dbReference>
<evidence type="ECO:0000256" key="2">
    <source>
        <dbReference type="ARBA" id="ARBA00022490"/>
    </source>
</evidence>
<dbReference type="GO" id="GO:0008616">
    <property type="term" value="P:tRNA queuosine(34) biosynthetic process"/>
    <property type="evidence" value="ECO:0007669"/>
    <property type="project" value="UniProtKB-KW"/>
</dbReference>
<keyword evidence="1" id="KW-0479">Metal-binding</keyword>
<dbReference type="PROSITE" id="PS51379">
    <property type="entry name" value="4FE4S_FER_2"/>
    <property type="match status" value="1"/>
</dbReference>
<reference evidence="7" key="1">
    <citation type="submission" date="2020-05" db="EMBL/GenBank/DDBJ databases">
        <authorList>
            <person name="Chiriac C."/>
            <person name="Salcher M."/>
            <person name="Ghai R."/>
            <person name="Kavagutti S V."/>
        </authorList>
    </citation>
    <scope>NUCLEOTIDE SEQUENCE</scope>
</reference>
<keyword evidence="1" id="KW-0408">Iron</keyword>
<accession>A0A6J6HFD1</accession>
<keyword evidence="1" id="KW-0004">4Fe-4S</keyword>
<protein>
    <submittedName>
        <fullName evidence="7">Unannotated protein</fullName>
    </submittedName>
</protein>
<dbReference type="InterPro" id="IPR013542">
    <property type="entry name" value="QueG_DUF1730"/>
</dbReference>
<dbReference type="Pfam" id="PF13484">
    <property type="entry name" value="Fer4_16"/>
    <property type="match status" value="1"/>
</dbReference>